<dbReference type="Proteomes" id="UP000326554">
    <property type="component" value="Unassembled WGS sequence"/>
</dbReference>
<dbReference type="GO" id="GO:0016301">
    <property type="term" value="F:kinase activity"/>
    <property type="evidence" value="ECO:0007669"/>
    <property type="project" value="InterPro"/>
</dbReference>
<dbReference type="InterPro" id="IPR016064">
    <property type="entry name" value="NAD/diacylglycerol_kinase_sf"/>
</dbReference>
<feature type="domain" description="DAGKc" evidence="1">
    <location>
        <begin position="1"/>
        <end position="119"/>
    </location>
</feature>
<dbReference type="InterPro" id="IPR017438">
    <property type="entry name" value="ATP-NAD_kinase_N"/>
</dbReference>
<evidence type="ECO:0000313" key="3">
    <source>
        <dbReference type="Proteomes" id="UP000326554"/>
    </source>
</evidence>
<dbReference type="Gene3D" id="2.60.200.40">
    <property type="match status" value="1"/>
</dbReference>
<reference evidence="2 3" key="1">
    <citation type="submission" date="2019-09" db="EMBL/GenBank/DDBJ databases">
        <authorList>
            <person name="Park J.-S."/>
            <person name="Choi H.-J."/>
        </authorList>
    </citation>
    <scope>NUCLEOTIDE SEQUENCE [LARGE SCALE GENOMIC DNA]</scope>
    <source>
        <strain evidence="2 3">176SS1-4</strain>
    </source>
</reference>
<sequence length="293" mass="32659">MARIKLLTNRLSGGNKADSGAVHRAAEILDAEVVQWSPGDAVPDPEPGQTYVAAGGDGTAMALASSLIGTGANMAVLPLGTFNYFARGLGFSEDVEEAARQVRDGYGHEISVGTVNGQVFLNNASLGIYPTILRERESIYDRWGRHRLVAHWSVLRTFLRFRRPMKVTFDLGEGRETRRTALVFVGRSAFQLQTFGLHGVEAISEDNFAVLVARGQTRWDLFRLTARLALRSVEEGRDYDLFRIPTLDVEVHKKGPVLLAFDGEKRRETSPFRFRMSREKLKVVMPPHRMDTA</sequence>
<keyword evidence="3" id="KW-1185">Reference proteome</keyword>
<accession>A0A5J5GGC7</accession>
<evidence type="ECO:0000313" key="2">
    <source>
        <dbReference type="EMBL" id="KAA9006812.1"/>
    </source>
</evidence>
<dbReference type="PROSITE" id="PS50146">
    <property type="entry name" value="DAGK"/>
    <property type="match status" value="1"/>
</dbReference>
<name>A0A5J5GGC7_9RHOB</name>
<gene>
    <name evidence="2" type="ORF">F3S47_13620</name>
</gene>
<dbReference type="Pfam" id="PF00781">
    <property type="entry name" value="DAGK_cat"/>
    <property type="match status" value="1"/>
</dbReference>
<evidence type="ECO:0000259" key="1">
    <source>
        <dbReference type="PROSITE" id="PS50146"/>
    </source>
</evidence>
<dbReference type="EMBL" id="VYQE01000004">
    <property type="protein sequence ID" value="KAA9006812.1"/>
    <property type="molecule type" value="Genomic_DNA"/>
</dbReference>
<dbReference type="SUPFAM" id="SSF111331">
    <property type="entry name" value="NAD kinase/diacylglycerol kinase-like"/>
    <property type="match status" value="1"/>
</dbReference>
<dbReference type="RefSeq" id="WP_150445830.1">
    <property type="nucleotide sequence ID" value="NZ_VYQE01000004.1"/>
</dbReference>
<proteinExistence type="predicted"/>
<comment type="caution">
    <text evidence="2">The sequence shown here is derived from an EMBL/GenBank/DDBJ whole genome shotgun (WGS) entry which is preliminary data.</text>
</comment>
<protein>
    <recommendedName>
        <fullName evidence="1">DAGKc domain-containing protein</fullName>
    </recommendedName>
</protein>
<dbReference type="AlphaFoldDB" id="A0A5J5GGC7"/>
<dbReference type="Gene3D" id="3.40.50.10330">
    <property type="entry name" value="Probable inorganic polyphosphate/atp-NAD kinase, domain 1"/>
    <property type="match status" value="1"/>
</dbReference>
<organism evidence="2 3">
    <name type="scientific">Histidinibacterium aquaticum</name>
    <dbReference type="NCBI Taxonomy" id="2613962"/>
    <lineage>
        <taxon>Bacteria</taxon>
        <taxon>Pseudomonadati</taxon>
        <taxon>Pseudomonadota</taxon>
        <taxon>Alphaproteobacteria</taxon>
        <taxon>Rhodobacterales</taxon>
        <taxon>Paracoccaceae</taxon>
        <taxon>Histidinibacterium</taxon>
    </lineage>
</organism>
<dbReference type="InterPro" id="IPR001206">
    <property type="entry name" value="Diacylglycerol_kinase_cat_dom"/>
</dbReference>